<evidence type="ECO:0000256" key="3">
    <source>
        <dbReference type="ARBA" id="ARBA00022692"/>
    </source>
</evidence>
<sequence length="220" mass="22845">MFALAVSAAGFATIYLLRHCAGPSGVARSLTKTLSTGLLAAAALFAGAPVLLVAGLGLGAIGDLLLSRSGARTFLAGLVAFAVAHLAYTFLFLNAGAVPANLIAPERNPAALALLALGIAMGWRLWPVAGALRWPVLVYVGIIVMMGMAALSLPIPPEGPYDPLLAIAAASLFILSDAILAFELFLLPATHRLRRISPYVVWVPYWLAQALFLAAFAGLT</sequence>
<comment type="caution">
    <text evidence="7">The sequence shown here is derived from an EMBL/GenBank/DDBJ whole genome shotgun (WGS) entry which is preliminary data.</text>
</comment>
<keyword evidence="8" id="KW-1185">Reference proteome</keyword>
<evidence type="ECO:0000256" key="1">
    <source>
        <dbReference type="ARBA" id="ARBA00004141"/>
    </source>
</evidence>
<feature type="transmembrane region" description="Helical" evidence="6">
    <location>
        <begin position="136"/>
        <end position="155"/>
    </location>
</feature>
<gene>
    <name evidence="7" type="ORF">ACFQ2S_22955</name>
</gene>
<dbReference type="InterPro" id="IPR012506">
    <property type="entry name" value="TMEM86B-like"/>
</dbReference>
<reference evidence="8" key="1">
    <citation type="journal article" date="2019" name="Int. J. Syst. Evol. Microbiol.">
        <title>The Global Catalogue of Microorganisms (GCM) 10K type strain sequencing project: providing services to taxonomists for standard genome sequencing and annotation.</title>
        <authorList>
            <consortium name="The Broad Institute Genomics Platform"/>
            <consortium name="The Broad Institute Genome Sequencing Center for Infectious Disease"/>
            <person name="Wu L."/>
            <person name="Ma J."/>
        </authorList>
    </citation>
    <scope>NUCLEOTIDE SEQUENCE [LARGE SCALE GENOMIC DNA]</scope>
    <source>
        <strain evidence="8">CCUG 60524</strain>
    </source>
</reference>
<protein>
    <submittedName>
        <fullName evidence="7">Lysoplasmalogenase family protein</fullName>
    </submittedName>
</protein>
<dbReference type="Proteomes" id="UP001597108">
    <property type="component" value="Unassembled WGS sequence"/>
</dbReference>
<evidence type="ECO:0000256" key="5">
    <source>
        <dbReference type="ARBA" id="ARBA00023136"/>
    </source>
</evidence>
<feature type="transmembrane region" description="Helical" evidence="6">
    <location>
        <begin position="167"/>
        <end position="187"/>
    </location>
</feature>
<keyword evidence="3 6" id="KW-0812">Transmembrane</keyword>
<feature type="transmembrane region" description="Helical" evidence="6">
    <location>
        <begin position="199"/>
        <end position="219"/>
    </location>
</feature>
<dbReference type="PANTHER" id="PTHR31885">
    <property type="entry name" value="GH04784P"/>
    <property type="match status" value="1"/>
</dbReference>
<comment type="similarity">
    <text evidence="2">Belongs to the TMEM86 family.</text>
</comment>
<evidence type="ECO:0000256" key="4">
    <source>
        <dbReference type="ARBA" id="ARBA00022989"/>
    </source>
</evidence>
<organism evidence="7 8">
    <name type="scientific">Tropicimonas aquimaris</name>
    <dbReference type="NCBI Taxonomy" id="914152"/>
    <lineage>
        <taxon>Bacteria</taxon>
        <taxon>Pseudomonadati</taxon>
        <taxon>Pseudomonadota</taxon>
        <taxon>Alphaproteobacteria</taxon>
        <taxon>Rhodobacterales</taxon>
        <taxon>Roseobacteraceae</taxon>
        <taxon>Tropicimonas</taxon>
    </lineage>
</organism>
<keyword evidence="5 6" id="KW-0472">Membrane</keyword>
<keyword evidence="4 6" id="KW-1133">Transmembrane helix</keyword>
<accession>A0ABW3IYK7</accession>
<evidence type="ECO:0000313" key="7">
    <source>
        <dbReference type="EMBL" id="MFD0982503.1"/>
    </source>
</evidence>
<name>A0ABW3IYK7_9RHOB</name>
<dbReference type="Pfam" id="PF07947">
    <property type="entry name" value="YhhN"/>
    <property type="match status" value="1"/>
</dbReference>
<dbReference type="EMBL" id="JBHTJT010000056">
    <property type="protein sequence ID" value="MFD0982503.1"/>
    <property type="molecule type" value="Genomic_DNA"/>
</dbReference>
<evidence type="ECO:0000313" key="8">
    <source>
        <dbReference type="Proteomes" id="UP001597108"/>
    </source>
</evidence>
<dbReference type="PANTHER" id="PTHR31885:SF6">
    <property type="entry name" value="GH04784P"/>
    <property type="match status" value="1"/>
</dbReference>
<dbReference type="RefSeq" id="WP_386078548.1">
    <property type="nucleotide sequence ID" value="NZ_JBHTJT010000056.1"/>
</dbReference>
<proteinExistence type="inferred from homology"/>
<evidence type="ECO:0000256" key="6">
    <source>
        <dbReference type="SAM" id="Phobius"/>
    </source>
</evidence>
<feature type="transmembrane region" description="Helical" evidence="6">
    <location>
        <begin position="39"/>
        <end position="61"/>
    </location>
</feature>
<feature type="transmembrane region" description="Helical" evidence="6">
    <location>
        <begin position="73"/>
        <end position="98"/>
    </location>
</feature>
<evidence type="ECO:0000256" key="2">
    <source>
        <dbReference type="ARBA" id="ARBA00007375"/>
    </source>
</evidence>
<feature type="transmembrane region" description="Helical" evidence="6">
    <location>
        <begin position="110"/>
        <end position="129"/>
    </location>
</feature>
<comment type="subcellular location">
    <subcellularLocation>
        <location evidence="1">Membrane</location>
        <topology evidence="1">Multi-pass membrane protein</topology>
    </subcellularLocation>
</comment>